<evidence type="ECO:0000313" key="1">
    <source>
        <dbReference type="EMBL" id="MBB3892621.1"/>
    </source>
</evidence>
<accession>A0A840A576</accession>
<name>A0A840A576_9CAUL</name>
<gene>
    <name evidence="1" type="ORF">GGQ61_003357</name>
</gene>
<evidence type="ECO:0008006" key="3">
    <source>
        <dbReference type="Google" id="ProtNLM"/>
    </source>
</evidence>
<protein>
    <recommendedName>
        <fullName evidence="3">DUF1508 domain-containing protein</fullName>
    </recommendedName>
</protein>
<evidence type="ECO:0000313" key="2">
    <source>
        <dbReference type="Proteomes" id="UP000530564"/>
    </source>
</evidence>
<dbReference type="RefSeq" id="WP_183775267.1">
    <property type="nucleotide sequence ID" value="NZ_JACIDK010000005.1"/>
</dbReference>
<dbReference type="Proteomes" id="UP000530564">
    <property type="component" value="Unassembled WGS sequence"/>
</dbReference>
<dbReference type="EMBL" id="JACIDK010000005">
    <property type="protein sequence ID" value="MBB3892621.1"/>
    <property type="molecule type" value="Genomic_DNA"/>
</dbReference>
<organism evidence="1 2">
    <name type="scientific">Phenylobacterium haematophilum</name>
    <dbReference type="NCBI Taxonomy" id="98513"/>
    <lineage>
        <taxon>Bacteria</taxon>
        <taxon>Pseudomonadati</taxon>
        <taxon>Pseudomonadota</taxon>
        <taxon>Alphaproteobacteria</taxon>
        <taxon>Caulobacterales</taxon>
        <taxon>Caulobacteraceae</taxon>
        <taxon>Phenylobacterium</taxon>
    </lineage>
</organism>
<reference evidence="1 2" key="1">
    <citation type="submission" date="2020-08" db="EMBL/GenBank/DDBJ databases">
        <title>Genomic Encyclopedia of Type Strains, Phase IV (KMG-IV): sequencing the most valuable type-strain genomes for metagenomic binning, comparative biology and taxonomic classification.</title>
        <authorList>
            <person name="Goeker M."/>
        </authorList>
    </citation>
    <scope>NUCLEOTIDE SEQUENCE [LARGE SCALE GENOMIC DNA]</scope>
    <source>
        <strain evidence="1 2">DSM 21793</strain>
    </source>
</reference>
<sequence>MVEQGYEVVIEQGGERWSWSLRADGVVAASGPAESEQTAERSGAFAAAALSALARIRRRDLAQVAAK</sequence>
<keyword evidence="2" id="KW-1185">Reference proteome</keyword>
<comment type="caution">
    <text evidence="1">The sequence shown here is derived from an EMBL/GenBank/DDBJ whole genome shotgun (WGS) entry which is preliminary data.</text>
</comment>
<proteinExistence type="predicted"/>
<dbReference type="AlphaFoldDB" id="A0A840A576"/>